<dbReference type="RefSeq" id="WP_256311910.1">
    <property type="nucleotide sequence ID" value="NZ_JANGAC010000010.1"/>
</dbReference>
<reference evidence="1 2" key="1">
    <citation type="submission" date="2022-06" db="EMBL/GenBank/DDBJ databases">
        <title>Isolation of gut microbiota from human fecal samples.</title>
        <authorList>
            <person name="Pamer E.G."/>
            <person name="Barat B."/>
            <person name="Waligurski E."/>
            <person name="Medina S."/>
            <person name="Paddock L."/>
            <person name="Mostad J."/>
        </authorList>
    </citation>
    <scope>NUCLEOTIDE SEQUENCE [LARGE SCALE GENOMIC DNA]</scope>
    <source>
        <strain evidence="1 2">DFI.7.95</strain>
    </source>
</reference>
<gene>
    <name evidence="1" type="ORF">NE686_13375</name>
</gene>
<accession>A0ABT1SC73</accession>
<evidence type="ECO:0000313" key="1">
    <source>
        <dbReference type="EMBL" id="MCQ4924087.1"/>
    </source>
</evidence>
<dbReference type="Proteomes" id="UP001524478">
    <property type="component" value="Unassembled WGS sequence"/>
</dbReference>
<sequence length="67" mass="7680">MASKKNQSEYYDISEMQEKEKTPEAIFRGVCSAEGWKNGKKVTEDEYNSAVAMFLNQPMGRRKNLDA</sequence>
<dbReference type="EMBL" id="JANGAC010000010">
    <property type="protein sequence ID" value="MCQ4924087.1"/>
    <property type="molecule type" value="Genomic_DNA"/>
</dbReference>
<keyword evidence="2" id="KW-1185">Reference proteome</keyword>
<protein>
    <submittedName>
        <fullName evidence="1">Uncharacterized protein</fullName>
    </submittedName>
</protein>
<proteinExistence type="predicted"/>
<comment type="caution">
    <text evidence="1">The sequence shown here is derived from an EMBL/GenBank/DDBJ whole genome shotgun (WGS) entry which is preliminary data.</text>
</comment>
<organism evidence="1 2">
    <name type="scientific">Tissierella carlieri</name>
    <dbReference type="NCBI Taxonomy" id="689904"/>
    <lineage>
        <taxon>Bacteria</taxon>
        <taxon>Bacillati</taxon>
        <taxon>Bacillota</taxon>
        <taxon>Tissierellia</taxon>
        <taxon>Tissierellales</taxon>
        <taxon>Tissierellaceae</taxon>
        <taxon>Tissierella</taxon>
    </lineage>
</organism>
<name>A0ABT1SC73_9FIRM</name>
<evidence type="ECO:0000313" key="2">
    <source>
        <dbReference type="Proteomes" id="UP001524478"/>
    </source>
</evidence>